<dbReference type="GO" id="GO:0016616">
    <property type="term" value="F:oxidoreductase activity, acting on the CH-OH group of donors, NAD or NADP as acceptor"/>
    <property type="evidence" value="ECO:0007669"/>
    <property type="project" value="TreeGrafter"/>
</dbReference>
<dbReference type="InterPro" id="IPR002347">
    <property type="entry name" value="SDR_fam"/>
</dbReference>
<protein>
    <submittedName>
        <fullName evidence="2">Short-chain dehydrogenase</fullName>
    </submittedName>
</protein>
<dbReference type="AlphaFoldDB" id="A0A918TUS7"/>
<dbReference type="SUPFAM" id="SSF51735">
    <property type="entry name" value="NAD(P)-binding Rossmann-fold domains"/>
    <property type="match status" value="1"/>
</dbReference>
<keyword evidence="1" id="KW-0732">Signal</keyword>
<reference evidence="2" key="2">
    <citation type="submission" date="2020-09" db="EMBL/GenBank/DDBJ databases">
        <authorList>
            <person name="Sun Q."/>
            <person name="Kim S."/>
        </authorList>
    </citation>
    <scope>NUCLEOTIDE SEQUENCE</scope>
    <source>
        <strain evidence="2">KCTC 12988</strain>
    </source>
</reference>
<dbReference type="InterPro" id="IPR052184">
    <property type="entry name" value="SDR_enzymes"/>
</dbReference>
<dbReference type="Pfam" id="PF00106">
    <property type="entry name" value="adh_short"/>
    <property type="match status" value="1"/>
</dbReference>
<evidence type="ECO:0000313" key="2">
    <source>
        <dbReference type="EMBL" id="GHC62308.1"/>
    </source>
</evidence>
<dbReference type="CDD" id="cd05325">
    <property type="entry name" value="carb_red_sniffer_like_SDR_c"/>
    <property type="match status" value="1"/>
</dbReference>
<dbReference type="InterPro" id="IPR036291">
    <property type="entry name" value="NAD(P)-bd_dom_sf"/>
</dbReference>
<dbReference type="EMBL" id="BMXI01000015">
    <property type="protein sequence ID" value="GHC62308.1"/>
    <property type="molecule type" value="Genomic_DNA"/>
</dbReference>
<accession>A0A918TUS7</accession>
<reference evidence="2" key="1">
    <citation type="journal article" date="2014" name="Int. J. Syst. Evol. Microbiol.">
        <title>Complete genome sequence of Corynebacterium casei LMG S-19264T (=DSM 44701T), isolated from a smear-ripened cheese.</title>
        <authorList>
            <consortium name="US DOE Joint Genome Institute (JGI-PGF)"/>
            <person name="Walter F."/>
            <person name="Albersmeier A."/>
            <person name="Kalinowski J."/>
            <person name="Ruckert C."/>
        </authorList>
    </citation>
    <scope>NUCLEOTIDE SEQUENCE</scope>
    <source>
        <strain evidence="2">KCTC 12988</strain>
    </source>
</reference>
<feature type="chain" id="PRO_5037387496" evidence="1">
    <location>
        <begin position="21"/>
        <end position="267"/>
    </location>
</feature>
<keyword evidence="3" id="KW-1185">Reference proteome</keyword>
<organism evidence="2 3">
    <name type="scientific">Roseibacillus persicicus</name>
    <dbReference type="NCBI Taxonomy" id="454148"/>
    <lineage>
        <taxon>Bacteria</taxon>
        <taxon>Pseudomonadati</taxon>
        <taxon>Verrucomicrobiota</taxon>
        <taxon>Verrucomicrobiia</taxon>
        <taxon>Verrucomicrobiales</taxon>
        <taxon>Verrucomicrobiaceae</taxon>
        <taxon>Roseibacillus</taxon>
    </lineage>
</organism>
<comment type="caution">
    <text evidence="2">The sequence shown here is derived from an EMBL/GenBank/DDBJ whole genome shotgun (WGS) entry which is preliminary data.</text>
</comment>
<dbReference type="PRINTS" id="PR00081">
    <property type="entry name" value="GDHRDH"/>
</dbReference>
<evidence type="ECO:0000256" key="1">
    <source>
        <dbReference type="SAM" id="SignalP"/>
    </source>
</evidence>
<dbReference type="RefSeq" id="WP_189572164.1">
    <property type="nucleotide sequence ID" value="NZ_BMXI01000015.1"/>
</dbReference>
<dbReference type="Gene3D" id="3.40.50.720">
    <property type="entry name" value="NAD(P)-binding Rossmann-like Domain"/>
    <property type="match status" value="1"/>
</dbReference>
<name>A0A918TUS7_9BACT</name>
<evidence type="ECO:0000313" key="3">
    <source>
        <dbReference type="Proteomes" id="UP000644507"/>
    </source>
</evidence>
<proteinExistence type="predicted"/>
<dbReference type="Proteomes" id="UP000644507">
    <property type="component" value="Unassembled WGS sequence"/>
</dbReference>
<dbReference type="PANTHER" id="PTHR45458">
    <property type="entry name" value="SHORT-CHAIN DEHYDROGENASE/REDUCTASE SDR"/>
    <property type="match status" value="1"/>
</dbReference>
<feature type="signal peptide" evidence="1">
    <location>
        <begin position="1"/>
        <end position="20"/>
    </location>
</feature>
<gene>
    <name evidence="2" type="ORF">GCM10007100_32130</name>
</gene>
<dbReference type="PANTHER" id="PTHR45458:SF1">
    <property type="entry name" value="SHORT CHAIN DEHYDROGENASE"/>
    <property type="match status" value="1"/>
</dbReference>
<sequence length="267" mass="28462">MKSSPSSPLAGVLLSLLALASFALGSEEAEKAKTTVLITGANRGLGLALSKQFAAGDYHVIGTARSPGKATELKEMADEVLPLDVTSDESIQALAEALKGRTVDILVNNAGYFGPTKGLGPGREKSAQLKSLTRAEVLDCFAVNSAGPIFVTQGLLPNLLQSEHPKVVMISSRSGIINKDSASGAYGYRISKTAINRAMKIMASDKSLAKCIFVSIAPGHNQTDMGGNRPNLLDPDESMAMVKTRIEELTHQHNGRFWYYDGTELPW</sequence>